<dbReference type="EMBL" id="GBRH01214197">
    <property type="protein sequence ID" value="JAD83698.1"/>
    <property type="molecule type" value="Transcribed_RNA"/>
</dbReference>
<evidence type="ECO:0000256" key="1">
    <source>
        <dbReference type="SAM" id="MobiDB-lite"/>
    </source>
</evidence>
<accession>A0A0A9DAI7</accession>
<organism evidence="2">
    <name type="scientific">Arundo donax</name>
    <name type="common">Giant reed</name>
    <name type="synonym">Donax arundinaceus</name>
    <dbReference type="NCBI Taxonomy" id="35708"/>
    <lineage>
        <taxon>Eukaryota</taxon>
        <taxon>Viridiplantae</taxon>
        <taxon>Streptophyta</taxon>
        <taxon>Embryophyta</taxon>
        <taxon>Tracheophyta</taxon>
        <taxon>Spermatophyta</taxon>
        <taxon>Magnoliopsida</taxon>
        <taxon>Liliopsida</taxon>
        <taxon>Poales</taxon>
        <taxon>Poaceae</taxon>
        <taxon>PACMAD clade</taxon>
        <taxon>Arundinoideae</taxon>
        <taxon>Arundineae</taxon>
        <taxon>Arundo</taxon>
    </lineage>
</organism>
<name>A0A0A9DAI7_ARUDO</name>
<proteinExistence type="predicted"/>
<protein>
    <submittedName>
        <fullName evidence="2">Uncharacterized protein</fullName>
    </submittedName>
</protein>
<reference evidence="2" key="1">
    <citation type="submission" date="2014-09" db="EMBL/GenBank/DDBJ databases">
        <authorList>
            <person name="Magalhaes I.L.F."/>
            <person name="Oliveira U."/>
            <person name="Santos F.R."/>
            <person name="Vidigal T.H.D.A."/>
            <person name="Brescovit A.D."/>
            <person name="Santos A.J."/>
        </authorList>
    </citation>
    <scope>NUCLEOTIDE SEQUENCE</scope>
    <source>
        <tissue evidence="2">Shoot tissue taken approximately 20 cm above the soil surface</tissue>
    </source>
</reference>
<dbReference type="AlphaFoldDB" id="A0A0A9DAI7"/>
<feature type="region of interest" description="Disordered" evidence="1">
    <location>
        <begin position="56"/>
        <end position="95"/>
    </location>
</feature>
<evidence type="ECO:0000313" key="2">
    <source>
        <dbReference type="EMBL" id="JAD83698.1"/>
    </source>
</evidence>
<reference evidence="2" key="2">
    <citation type="journal article" date="2015" name="Data Brief">
        <title>Shoot transcriptome of the giant reed, Arundo donax.</title>
        <authorList>
            <person name="Barrero R.A."/>
            <person name="Guerrero F.D."/>
            <person name="Moolhuijzen P."/>
            <person name="Goolsby J.A."/>
            <person name="Tidwell J."/>
            <person name="Bellgard S.E."/>
            <person name="Bellgard M.I."/>
        </authorList>
    </citation>
    <scope>NUCLEOTIDE SEQUENCE</scope>
    <source>
        <tissue evidence="2">Shoot tissue taken approximately 20 cm above the soil surface</tissue>
    </source>
</reference>
<sequence length="95" mass="10196">MDFIGSLSCELRSFVMRVEIADEQHISCIEYDVRALAIIIRHALWSACARRCTNAAASRDSPAGDIAPKAKSSAPIPGTEQHSSCRAHPAAGARC</sequence>